<dbReference type="InterPro" id="IPR045258">
    <property type="entry name" value="ACAP1/2/3-like"/>
</dbReference>
<proteinExistence type="predicted"/>
<dbReference type="PROSITE" id="PS50003">
    <property type="entry name" value="PH_DOMAIN"/>
    <property type="match status" value="1"/>
</dbReference>
<dbReference type="SUPFAM" id="SSF103657">
    <property type="entry name" value="BAR/IMD domain-like"/>
    <property type="match status" value="1"/>
</dbReference>
<evidence type="ECO:0000256" key="3">
    <source>
        <dbReference type="ARBA" id="ARBA00022737"/>
    </source>
</evidence>
<dbReference type="InterPro" id="IPR001849">
    <property type="entry name" value="PH_domain"/>
</dbReference>
<accession>A0AA35XG38</accession>
<feature type="region of interest" description="Disordered" evidence="8">
    <location>
        <begin position="710"/>
        <end position="739"/>
    </location>
</feature>
<dbReference type="InterPro" id="IPR004148">
    <property type="entry name" value="BAR_dom"/>
</dbReference>
<feature type="compositionally biased region" description="Low complexity" evidence="8">
    <location>
        <begin position="585"/>
        <end position="599"/>
    </location>
</feature>
<dbReference type="Gene3D" id="1.20.1270.60">
    <property type="entry name" value="Arfaptin homology (AH) domain/BAR domain"/>
    <property type="match status" value="1"/>
</dbReference>
<dbReference type="GO" id="GO:0008270">
    <property type="term" value="F:zinc ion binding"/>
    <property type="evidence" value="ECO:0007669"/>
    <property type="project" value="UniProtKB-KW"/>
</dbReference>
<dbReference type="Gene3D" id="1.10.220.150">
    <property type="entry name" value="Arf GTPase activating protein"/>
    <property type="match status" value="1"/>
</dbReference>
<keyword evidence="5" id="KW-0862">Zinc</keyword>
<organism evidence="11 12">
    <name type="scientific">Geodia barretti</name>
    <name type="common">Barrett's horny sponge</name>
    <dbReference type="NCBI Taxonomy" id="519541"/>
    <lineage>
        <taxon>Eukaryota</taxon>
        <taxon>Metazoa</taxon>
        <taxon>Porifera</taxon>
        <taxon>Demospongiae</taxon>
        <taxon>Heteroscleromorpha</taxon>
        <taxon>Tetractinellida</taxon>
        <taxon>Astrophorina</taxon>
        <taxon>Geodiidae</taxon>
        <taxon>Geodia</taxon>
    </lineage>
</organism>
<dbReference type="FunFam" id="1.20.1270.60:FF:000025">
    <property type="entry name" value="arf-GAP with coiled-coil, ANK repeat and PH domain-containing protein 2"/>
    <property type="match status" value="1"/>
</dbReference>
<evidence type="ECO:0000256" key="5">
    <source>
        <dbReference type="ARBA" id="ARBA00022833"/>
    </source>
</evidence>
<evidence type="ECO:0000259" key="10">
    <source>
        <dbReference type="PROSITE" id="PS50115"/>
    </source>
</evidence>
<dbReference type="SUPFAM" id="SSF57863">
    <property type="entry name" value="ArfGap/RecO-like zinc finger"/>
    <property type="match status" value="1"/>
</dbReference>
<name>A0AA35XG38_GEOBA</name>
<dbReference type="SMART" id="SM00233">
    <property type="entry name" value="PH"/>
    <property type="match status" value="1"/>
</dbReference>
<dbReference type="Pfam" id="PF01412">
    <property type="entry name" value="ArfGap"/>
    <property type="match status" value="1"/>
</dbReference>
<protein>
    <submittedName>
        <fullName evidence="11">Arf-GAP with coiled-coil, ANK repeat and PH domain-containing protein 2</fullName>
    </submittedName>
</protein>
<feature type="compositionally biased region" description="Basic and acidic residues" evidence="8">
    <location>
        <begin position="710"/>
        <end position="730"/>
    </location>
</feature>
<sequence length="739" mass="83344">MGQGDGQDESGGEGGSQAGSTGSRKLIDLRDCLTDSPRFRHRLADHEAEVVDLESKLEKVVTSCDRMVNNGQAYVEACRSFSSCVRELAGHFHNNSVVEQSLRRFYDTLAEVQSFHSILFDQAQRSVHSALRSFLTGELKKVKDMKKTFHKVSEELNSAVHRSAHAPKSKPQEAEELSSQLANIQTQFSHTAIDYGYHINAVSCHKGHHLLNHLLSYMRAQYTFFHQGYDLLREFDPYMRHVLSQVDELQKAAEEDISSMNSRHNLVIPQHLKDGSPEQPLRPMDNPAVAIELEGYLFKRSSGAFKSWNRRWFVLRNNQLCYQSEKTEELVVVVEDLRICTFKMAEDLERRFCFEVVTPMRSSMLQADSEALRKTWMTYLEGGIARALRISASNKKKDEHHELRVRTATLTRGRSPTPELSESPILGKKAGSLASLYSLGLDFLDIPGNERCADCCNLNPKWASINLGIMLCIECCGIHRNMGVHISKIRSITLDEWEPEIQMIMCRLGNSKVNAILEYEIPEHVKKPSPTTPRSDTEAYIRAKYVLNAFVHPHPDFARPEIPLEQPQPSLQQLLSSTRERLNDSPRSSPRSSPAAAKRMISPSGIRMRATKPKSYRPLSQSVSSGPEMLQSFDSDDDLLRDFTASNNPNSSGATSSMALLAENYRKLEKSGKLKNWNTAKVKPPRNYKSSFTQLSGKFSKSYQALNRRFRSDSTKSAKSAAERDAHSDSEDPESAILS</sequence>
<keyword evidence="1" id="KW-0343">GTPase activation</keyword>
<evidence type="ECO:0000256" key="4">
    <source>
        <dbReference type="ARBA" id="ARBA00022771"/>
    </source>
</evidence>
<reference evidence="11" key="1">
    <citation type="submission" date="2023-03" db="EMBL/GenBank/DDBJ databases">
        <authorList>
            <person name="Steffen K."/>
            <person name="Cardenas P."/>
        </authorList>
    </citation>
    <scope>NUCLEOTIDE SEQUENCE</scope>
</reference>
<dbReference type="InterPro" id="IPR027267">
    <property type="entry name" value="AH/BAR_dom_sf"/>
</dbReference>
<feature type="domain" description="Arf-GAP" evidence="10">
    <location>
        <begin position="430"/>
        <end position="558"/>
    </location>
</feature>
<keyword evidence="3" id="KW-0677">Repeat</keyword>
<dbReference type="CDD" id="cd13250">
    <property type="entry name" value="PH_ACAP"/>
    <property type="match status" value="1"/>
</dbReference>
<evidence type="ECO:0000259" key="9">
    <source>
        <dbReference type="PROSITE" id="PS50003"/>
    </source>
</evidence>
<keyword evidence="12" id="KW-1185">Reference proteome</keyword>
<dbReference type="InterPro" id="IPR038508">
    <property type="entry name" value="ArfGAP_dom_sf"/>
</dbReference>
<dbReference type="AlphaFoldDB" id="A0AA35XG38"/>
<keyword evidence="4 7" id="KW-0863">Zinc-finger</keyword>
<dbReference type="FunFam" id="1.10.220.150:FF:000009">
    <property type="entry name" value="stromal membrane-associated protein 1 isoform X1"/>
    <property type="match status" value="1"/>
</dbReference>
<dbReference type="Proteomes" id="UP001174909">
    <property type="component" value="Unassembled WGS sequence"/>
</dbReference>
<dbReference type="Pfam" id="PF16746">
    <property type="entry name" value="BAR_3"/>
    <property type="match status" value="1"/>
</dbReference>
<dbReference type="FunFam" id="2.30.29.30:FF:000384">
    <property type="entry name" value="Uncharacterized protein, isoform A"/>
    <property type="match status" value="1"/>
</dbReference>
<dbReference type="InterPro" id="IPR011993">
    <property type="entry name" value="PH-like_dom_sf"/>
</dbReference>
<dbReference type="EMBL" id="CASHTH010004454">
    <property type="protein sequence ID" value="CAI8057548.1"/>
    <property type="molecule type" value="Genomic_DNA"/>
</dbReference>
<dbReference type="Pfam" id="PF00169">
    <property type="entry name" value="PH"/>
    <property type="match status" value="1"/>
</dbReference>
<comment type="caution">
    <text evidence="11">The sequence shown here is derived from an EMBL/GenBank/DDBJ whole genome shotgun (WGS) entry which is preliminary data.</text>
</comment>
<evidence type="ECO:0000256" key="6">
    <source>
        <dbReference type="ARBA" id="ARBA00023043"/>
    </source>
</evidence>
<dbReference type="PANTHER" id="PTHR23180">
    <property type="entry name" value="CENTAURIN/ARF"/>
    <property type="match status" value="1"/>
</dbReference>
<dbReference type="PROSITE" id="PS50115">
    <property type="entry name" value="ARFGAP"/>
    <property type="match status" value="1"/>
</dbReference>
<feature type="region of interest" description="Disordered" evidence="8">
    <location>
        <begin position="577"/>
        <end position="634"/>
    </location>
</feature>
<dbReference type="SMART" id="SM00105">
    <property type="entry name" value="ArfGap"/>
    <property type="match status" value="1"/>
</dbReference>
<feature type="domain" description="PH" evidence="9">
    <location>
        <begin position="290"/>
        <end position="385"/>
    </location>
</feature>
<dbReference type="Gene3D" id="2.30.29.30">
    <property type="entry name" value="Pleckstrin-homology domain (PH domain)/Phosphotyrosine-binding domain (PTB)"/>
    <property type="match status" value="1"/>
</dbReference>
<evidence type="ECO:0000313" key="11">
    <source>
        <dbReference type="EMBL" id="CAI8057548.1"/>
    </source>
</evidence>
<dbReference type="GO" id="GO:0005737">
    <property type="term" value="C:cytoplasm"/>
    <property type="evidence" value="ECO:0007669"/>
    <property type="project" value="InterPro"/>
</dbReference>
<dbReference type="PANTHER" id="PTHR23180:SF399">
    <property type="entry name" value="BLOWN FUSE, ISOFORM A-RELATED"/>
    <property type="match status" value="1"/>
</dbReference>
<dbReference type="InterPro" id="IPR037278">
    <property type="entry name" value="ARFGAP/RecO"/>
</dbReference>
<evidence type="ECO:0000313" key="12">
    <source>
        <dbReference type="Proteomes" id="UP001174909"/>
    </source>
</evidence>
<dbReference type="SUPFAM" id="SSF50729">
    <property type="entry name" value="PH domain-like"/>
    <property type="match status" value="1"/>
</dbReference>
<evidence type="ECO:0000256" key="1">
    <source>
        <dbReference type="ARBA" id="ARBA00022468"/>
    </source>
</evidence>
<feature type="region of interest" description="Disordered" evidence="8">
    <location>
        <begin position="159"/>
        <end position="178"/>
    </location>
</feature>
<evidence type="ECO:0000256" key="7">
    <source>
        <dbReference type="PROSITE-ProRule" id="PRU00288"/>
    </source>
</evidence>
<dbReference type="InterPro" id="IPR001164">
    <property type="entry name" value="ArfGAP_dom"/>
</dbReference>
<evidence type="ECO:0000256" key="2">
    <source>
        <dbReference type="ARBA" id="ARBA00022723"/>
    </source>
</evidence>
<feature type="region of interest" description="Disordered" evidence="8">
    <location>
        <begin position="1"/>
        <end position="22"/>
    </location>
</feature>
<dbReference type="PRINTS" id="PR00405">
    <property type="entry name" value="REVINTRACTNG"/>
</dbReference>
<keyword evidence="2" id="KW-0479">Metal-binding</keyword>
<evidence type="ECO:0000256" key="8">
    <source>
        <dbReference type="SAM" id="MobiDB-lite"/>
    </source>
</evidence>
<gene>
    <name evidence="11" type="ORF">GBAR_LOCUS31369</name>
</gene>
<feature type="compositionally biased region" description="Acidic residues" evidence="8">
    <location>
        <begin position="1"/>
        <end position="11"/>
    </location>
</feature>
<dbReference type="GO" id="GO:0005096">
    <property type="term" value="F:GTPase activator activity"/>
    <property type="evidence" value="ECO:0007669"/>
    <property type="project" value="UniProtKB-KW"/>
</dbReference>
<keyword evidence="6" id="KW-0040">ANK repeat</keyword>